<keyword evidence="7" id="KW-1185">Reference proteome</keyword>
<dbReference type="InterPro" id="IPR035513">
    <property type="entry name" value="Invertase/methylesterase_inhib"/>
</dbReference>
<gene>
    <name evidence="6" type="ORF">Tsubulata_032416</name>
</gene>
<comment type="caution">
    <text evidence="6">The sequence shown here is derived from an EMBL/GenBank/DDBJ whole genome shotgun (WGS) entry which is preliminary data.</text>
</comment>
<dbReference type="PANTHER" id="PTHR36710:SF4">
    <property type="entry name" value="PLANT INVERTASE_PECTIN METHYLESTERASE INHIBITOR SUPERFAMILY PROTEIN"/>
    <property type="match status" value="1"/>
</dbReference>
<accession>A0A9Q0F1X7</accession>
<evidence type="ECO:0000313" key="7">
    <source>
        <dbReference type="Proteomes" id="UP001141552"/>
    </source>
</evidence>
<dbReference type="InterPro" id="IPR006501">
    <property type="entry name" value="Pectinesterase_inhib_dom"/>
</dbReference>
<feature type="signal peptide" evidence="4">
    <location>
        <begin position="1"/>
        <end position="24"/>
    </location>
</feature>
<protein>
    <recommendedName>
        <fullName evidence="5">Pectinesterase inhibitor domain-containing protein</fullName>
    </recommendedName>
</protein>
<name>A0A9Q0F1X7_9ROSI</name>
<dbReference type="SMART" id="SM00856">
    <property type="entry name" value="PMEI"/>
    <property type="match status" value="1"/>
</dbReference>
<dbReference type="GO" id="GO:0046910">
    <property type="term" value="F:pectinesterase inhibitor activity"/>
    <property type="evidence" value="ECO:0007669"/>
    <property type="project" value="InterPro"/>
</dbReference>
<sequence length="184" mass="20043">MVSSSTLFLCLSMALLSFLSPSFGDPQQNVTNKDIDIICSKTPDYDFCWRTIKSNPLATRGTLVSLAKTTIEAALAEVNDTYKQLGPIITITSDQSIKQGYQLCLGHYIGAAASLKDALLLLNKSDFRTVRVLAASAGQEGILCEKELGIEPNKPSPIRVRNDNLSRYGSIIWAITNRLISASD</sequence>
<dbReference type="Proteomes" id="UP001141552">
    <property type="component" value="Unassembled WGS sequence"/>
</dbReference>
<dbReference type="CDD" id="cd15797">
    <property type="entry name" value="PMEI"/>
    <property type="match status" value="1"/>
</dbReference>
<evidence type="ECO:0000256" key="4">
    <source>
        <dbReference type="SAM" id="SignalP"/>
    </source>
</evidence>
<evidence type="ECO:0000259" key="5">
    <source>
        <dbReference type="SMART" id="SM00856"/>
    </source>
</evidence>
<reference evidence="6" key="1">
    <citation type="submission" date="2022-02" db="EMBL/GenBank/DDBJ databases">
        <authorList>
            <person name="Henning P.M."/>
            <person name="McCubbin A.G."/>
            <person name="Shore J.S."/>
        </authorList>
    </citation>
    <scope>NUCLEOTIDE SEQUENCE</scope>
    <source>
        <strain evidence="6">F60SS</strain>
        <tissue evidence="6">Leaves</tissue>
    </source>
</reference>
<dbReference type="Pfam" id="PF04043">
    <property type="entry name" value="PMEI"/>
    <property type="match status" value="1"/>
</dbReference>
<comment type="similarity">
    <text evidence="3">Belongs to the PMEI family.</text>
</comment>
<evidence type="ECO:0000256" key="2">
    <source>
        <dbReference type="ARBA" id="ARBA00023157"/>
    </source>
</evidence>
<dbReference type="PANTHER" id="PTHR36710">
    <property type="entry name" value="PECTINESTERASE INHIBITOR-LIKE"/>
    <property type="match status" value="1"/>
</dbReference>
<evidence type="ECO:0000313" key="6">
    <source>
        <dbReference type="EMBL" id="KAJ4823399.1"/>
    </source>
</evidence>
<dbReference type="Gene3D" id="1.20.140.40">
    <property type="entry name" value="Invertase/pectin methylesterase inhibitor family protein"/>
    <property type="match status" value="1"/>
</dbReference>
<dbReference type="NCBIfam" id="TIGR01614">
    <property type="entry name" value="PME_inhib"/>
    <property type="match status" value="1"/>
</dbReference>
<dbReference type="InterPro" id="IPR034086">
    <property type="entry name" value="PMEI_plant"/>
</dbReference>
<feature type="chain" id="PRO_5040233667" description="Pectinesterase inhibitor domain-containing protein" evidence="4">
    <location>
        <begin position="25"/>
        <end position="184"/>
    </location>
</feature>
<dbReference type="OrthoDB" id="764172at2759"/>
<reference evidence="6" key="2">
    <citation type="journal article" date="2023" name="Plants (Basel)">
        <title>Annotation of the Turnera subulata (Passifloraceae) Draft Genome Reveals the S-Locus Evolved after the Divergence of Turneroideae from Passifloroideae in a Stepwise Manner.</title>
        <authorList>
            <person name="Henning P.M."/>
            <person name="Roalson E.H."/>
            <person name="Mir W."/>
            <person name="McCubbin A.G."/>
            <person name="Shore J.S."/>
        </authorList>
    </citation>
    <scope>NUCLEOTIDE SEQUENCE</scope>
    <source>
        <strain evidence="6">F60SS</strain>
    </source>
</reference>
<feature type="domain" description="Pectinesterase inhibitor" evidence="5">
    <location>
        <begin position="30"/>
        <end position="175"/>
    </location>
</feature>
<evidence type="ECO:0000256" key="1">
    <source>
        <dbReference type="ARBA" id="ARBA00022729"/>
    </source>
</evidence>
<dbReference type="EMBL" id="JAKUCV010007462">
    <property type="protein sequence ID" value="KAJ4823399.1"/>
    <property type="molecule type" value="Genomic_DNA"/>
</dbReference>
<evidence type="ECO:0000256" key="3">
    <source>
        <dbReference type="ARBA" id="ARBA00038471"/>
    </source>
</evidence>
<keyword evidence="2" id="KW-1015">Disulfide bond</keyword>
<proteinExistence type="inferred from homology"/>
<dbReference type="SUPFAM" id="SSF101148">
    <property type="entry name" value="Plant invertase/pectin methylesterase inhibitor"/>
    <property type="match status" value="1"/>
</dbReference>
<dbReference type="AlphaFoldDB" id="A0A9Q0F1X7"/>
<dbReference type="InterPro" id="IPR052421">
    <property type="entry name" value="PCW_Enzyme_Inhibitor"/>
</dbReference>
<organism evidence="6 7">
    <name type="scientific">Turnera subulata</name>
    <dbReference type="NCBI Taxonomy" id="218843"/>
    <lineage>
        <taxon>Eukaryota</taxon>
        <taxon>Viridiplantae</taxon>
        <taxon>Streptophyta</taxon>
        <taxon>Embryophyta</taxon>
        <taxon>Tracheophyta</taxon>
        <taxon>Spermatophyta</taxon>
        <taxon>Magnoliopsida</taxon>
        <taxon>eudicotyledons</taxon>
        <taxon>Gunneridae</taxon>
        <taxon>Pentapetalae</taxon>
        <taxon>rosids</taxon>
        <taxon>fabids</taxon>
        <taxon>Malpighiales</taxon>
        <taxon>Passifloraceae</taxon>
        <taxon>Turnera</taxon>
    </lineage>
</organism>
<keyword evidence="1 4" id="KW-0732">Signal</keyword>